<dbReference type="RefSeq" id="WP_189026283.1">
    <property type="nucleotide sequence ID" value="NZ_BMKR01000011.1"/>
</dbReference>
<evidence type="ECO:0000313" key="1">
    <source>
        <dbReference type="EMBL" id="GGF83645.1"/>
    </source>
</evidence>
<reference evidence="1" key="2">
    <citation type="submission" date="2020-09" db="EMBL/GenBank/DDBJ databases">
        <authorList>
            <person name="Sun Q."/>
            <person name="Zhou Y."/>
        </authorList>
    </citation>
    <scope>NUCLEOTIDE SEQUENCE</scope>
    <source>
        <strain evidence="1">CGMCC 1.16134</strain>
    </source>
</reference>
<keyword evidence="2" id="KW-1185">Reference proteome</keyword>
<organism evidence="1 2">
    <name type="scientific">Paenibacillus albidus</name>
    <dbReference type="NCBI Taxonomy" id="2041023"/>
    <lineage>
        <taxon>Bacteria</taxon>
        <taxon>Bacillati</taxon>
        <taxon>Bacillota</taxon>
        <taxon>Bacilli</taxon>
        <taxon>Bacillales</taxon>
        <taxon>Paenibacillaceae</taxon>
        <taxon>Paenibacillus</taxon>
    </lineage>
</organism>
<name>A0A917CCD9_9BACL</name>
<dbReference type="Proteomes" id="UP000637643">
    <property type="component" value="Unassembled WGS sequence"/>
</dbReference>
<reference evidence="1" key="1">
    <citation type="journal article" date="2014" name="Int. J. Syst. Evol. Microbiol.">
        <title>Complete genome sequence of Corynebacterium casei LMG S-19264T (=DSM 44701T), isolated from a smear-ripened cheese.</title>
        <authorList>
            <consortium name="US DOE Joint Genome Institute (JGI-PGF)"/>
            <person name="Walter F."/>
            <person name="Albersmeier A."/>
            <person name="Kalinowski J."/>
            <person name="Ruckert C."/>
        </authorList>
    </citation>
    <scope>NUCLEOTIDE SEQUENCE</scope>
    <source>
        <strain evidence="1">CGMCC 1.16134</strain>
    </source>
</reference>
<accession>A0A917CCD9</accession>
<gene>
    <name evidence="1" type="ORF">GCM10010912_31020</name>
</gene>
<sequence>MAQQQERVLVKHSVTGRILVSSTEGVSYTFNPQGELTLITLCGVTVDKGAAVVELKSELNVFRFEEPQDGPIIKHWYYVGDNPVEYEEAGQCLKLWVQSEIEYRPDQYWE</sequence>
<dbReference type="EMBL" id="BMKR01000011">
    <property type="protein sequence ID" value="GGF83645.1"/>
    <property type="molecule type" value="Genomic_DNA"/>
</dbReference>
<comment type="caution">
    <text evidence="1">The sequence shown here is derived from an EMBL/GenBank/DDBJ whole genome shotgun (WGS) entry which is preliminary data.</text>
</comment>
<evidence type="ECO:0000313" key="2">
    <source>
        <dbReference type="Proteomes" id="UP000637643"/>
    </source>
</evidence>
<protein>
    <submittedName>
        <fullName evidence="1">Uncharacterized protein</fullName>
    </submittedName>
</protein>
<dbReference type="AlphaFoldDB" id="A0A917CCD9"/>
<proteinExistence type="predicted"/>